<organism evidence="2 3">
    <name type="scientific">Olivibacter oleidegradans</name>
    <dbReference type="NCBI Taxonomy" id="760123"/>
    <lineage>
        <taxon>Bacteria</taxon>
        <taxon>Pseudomonadati</taxon>
        <taxon>Bacteroidota</taxon>
        <taxon>Sphingobacteriia</taxon>
        <taxon>Sphingobacteriales</taxon>
        <taxon>Sphingobacteriaceae</taxon>
        <taxon>Olivibacter</taxon>
    </lineage>
</organism>
<protein>
    <recommendedName>
        <fullName evidence="4">Adhesin domain-containing protein</fullName>
    </recommendedName>
</protein>
<reference evidence="2 3" key="1">
    <citation type="submission" date="2024-09" db="EMBL/GenBank/DDBJ databases">
        <authorList>
            <person name="Sun Q."/>
            <person name="Mori K."/>
        </authorList>
    </citation>
    <scope>NUCLEOTIDE SEQUENCE [LARGE SCALE GENOMIC DNA]</scope>
    <source>
        <strain evidence="2 3">CCM 7765</strain>
    </source>
</reference>
<keyword evidence="1" id="KW-0732">Signal</keyword>
<feature type="signal peptide" evidence="1">
    <location>
        <begin position="1"/>
        <end position="23"/>
    </location>
</feature>
<name>A0ABV6HE76_9SPHI</name>
<comment type="caution">
    <text evidence="2">The sequence shown here is derived from an EMBL/GenBank/DDBJ whole genome shotgun (WGS) entry which is preliminary data.</text>
</comment>
<evidence type="ECO:0000256" key="1">
    <source>
        <dbReference type="SAM" id="SignalP"/>
    </source>
</evidence>
<sequence length="407" mass="44694">MNRYKISVYIIALLVSSQFKLMAQNNDEENKLARRLEATGEKIERMTTELVKGLKEIDTEGIVQQAERIASFSEEQANKIAGKIEGIDWEQEGLLIDQENATPINGVEQSKTIQKVYIISKNTPLSINNRYGKVEVKTWTKNEIKVDITIRAIDASGSRAEEIINSVSISETKSPNNISLSTQINKGKSSWWNNIISGNNKGVQINYLISLPKNNSLAINNKYGTVVLPDLAGDVDLDVSYGSLNAGRLSGNNIRVHSSYGSAKILSVKDAMMDFKYGSMDLGEANNIQLNIGYCGGSQIGTLISSGNVDIKYSGGFKIGLDKSIQKLNLDAAYSSSTIRIDPAAHFSYQVDVSYGGFDKGDAVVTKEEPDPSERGPKLHKTYNGYFGKNSSNQVRIDSKYGSITFK</sequence>
<feature type="chain" id="PRO_5046594480" description="Adhesin domain-containing protein" evidence="1">
    <location>
        <begin position="24"/>
        <end position="407"/>
    </location>
</feature>
<proteinExistence type="predicted"/>
<dbReference type="Proteomes" id="UP001589774">
    <property type="component" value="Unassembled WGS sequence"/>
</dbReference>
<dbReference type="RefSeq" id="WP_130854783.1">
    <property type="nucleotide sequence ID" value="NZ_JBHLWO010000001.1"/>
</dbReference>
<keyword evidence="3" id="KW-1185">Reference proteome</keyword>
<evidence type="ECO:0008006" key="4">
    <source>
        <dbReference type="Google" id="ProtNLM"/>
    </source>
</evidence>
<evidence type="ECO:0000313" key="3">
    <source>
        <dbReference type="Proteomes" id="UP001589774"/>
    </source>
</evidence>
<gene>
    <name evidence="2" type="ORF">ACFFI0_02695</name>
</gene>
<dbReference type="EMBL" id="JBHLWO010000001">
    <property type="protein sequence ID" value="MFC0317195.1"/>
    <property type="molecule type" value="Genomic_DNA"/>
</dbReference>
<evidence type="ECO:0000313" key="2">
    <source>
        <dbReference type="EMBL" id="MFC0317195.1"/>
    </source>
</evidence>
<accession>A0ABV6HE76</accession>